<evidence type="ECO:0000313" key="1">
    <source>
        <dbReference type="EMBL" id="QJI02642.1"/>
    </source>
</evidence>
<dbReference type="EMBL" id="MT145018">
    <property type="protein sequence ID" value="QJI02642.1"/>
    <property type="molecule type" value="Genomic_DNA"/>
</dbReference>
<name>A0A6M3XXQ0_9ZZZZ</name>
<dbReference type="AlphaFoldDB" id="A0A6M3XXQ0"/>
<gene>
    <name evidence="1" type="ORF">TM448B03484_0008</name>
</gene>
<sequence length="449" mass="49409">MRTLSSTLTTAQQEGGNVLFKAVFTKAGQSTRTYGVDTDNVIIRLSHTESEWSQKADVIVENGDGTLTALDLTGYTATISFGYITTAGDEYSAVAPLECISQQGTTQFLGGNFFITFTCAGIFDMMGEDEASDEYSVDDTNTDTVKTILTAIANATMSVYSHCKNYTITFDKEDSLIDTFIPKDYFKVSFKESRLSAFKKVLKWTKCKARIEANGAIHVFNPTISGSTYDYEYNDAVSNHNFFEKSVRNRLVIPNKVVVSSSPDHENQYTGNDTDATSYAALGRYINQYHWIRLASNAQATAIATAILQGYQVGQENGHGSAPLNCGQEVMDYVKITDSAAGDTRTGNIGYIRRICEQGKFDMEFRFGALDIGGISALVAPIPSIIAETTLSLSERYSYLAGAYETLADMMDRVISNQQIIVDNIVDVWGRDTVPKWHVVEQLIIPVVS</sequence>
<proteinExistence type="predicted"/>
<protein>
    <submittedName>
        <fullName evidence="1">Uncharacterized protein</fullName>
    </submittedName>
</protein>
<organism evidence="1">
    <name type="scientific">viral metagenome</name>
    <dbReference type="NCBI Taxonomy" id="1070528"/>
    <lineage>
        <taxon>unclassified sequences</taxon>
        <taxon>metagenomes</taxon>
        <taxon>organismal metagenomes</taxon>
    </lineage>
</organism>
<accession>A0A6M3XXQ0</accession>
<reference evidence="1" key="1">
    <citation type="submission" date="2020-03" db="EMBL/GenBank/DDBJ databases">
        <title>The deep terrestrial virosphere.</title>
        <authorList>
            <person name="Holmfeldt K."/>
            <person name="Nilsson E."/>
            <person name="Simone D."/>
            <person name="Lopez-Fernandez M."/>
            <person name="Wu X."/>
            <person name="de Brujin I."/>
            <person name="Lundin D."/>
            <person name="Andersson A."/>
            <person name="Bertilsson S."/>
            <person name="Dopson M."/>
        </authorList>
    </citation>
    <scope>NUCLEOTIDE SEQUENCE</scope>
    <source>
        <strain evidence="1">TM448B03484</strain>
    </source>
</reference>